<evidence type="ECO:0000256" key="3">
    <source>
        <dbReference type="ARBA" id="ARBA00021563"/>
    </source>
</evidence>
<organism evidence="11 12">
    <name type="scientific">Aliidiomarina sanyensis</name>
    <dbReference type="NCBI Taxonomy" id="1249555"/>
    <lineage>
        <taxon>Bacteria</taxon>
        <taxon>Pseudomonadati</taxon>
        <taxon>Pseudomonadota</taxon>
        <taxon>Gammaproteobacteria</taxon>
        <taxon>Alteromonadales</taxon>
        <taxon>Idiomarinaceae</taxon>
        <taxon>Aliidiomarina</taxon>
    </lineage>
</organism>
<dbReference type="InterPro" id="IPR022792">
    <property type="entry name" value="T2SS_protein-GspN"/>
</dbReference>
<evidence type="ECO:0000256" key="5">
    <source>
        <dbReference type="ARBA" id="ARBA00022475"/>
    </source>
</evidence>
<evidence type="ECO:0000256" key="10">
    <source>
        <dbReference type="ARBA" id="ARBA00030772"/>
    </source>
</evidence>
<dbReference type="Pfam" id="PF01203">
    <property type="entry name" value="T2SSN"/>
    <property type="match status" value="1"/>
</dbReference>
<dbReference type="GO" id="GO:0015627">
    <property type="term" value="C:type II protein secretion system complex"/>
    <property type="evidence" value="ECO:0007669"/>
    <property type="project" value="InterPro"/>
</dbReference>
<keyword evidence="7" id="KW-0812">Transmembrane</keyword>
<gene>
    <name evidence="11" type="ORF">CWE11_07030</name>
</gene>
<dbReference type="EMBL" id="PIPM01000006">
    <property type="protein sequence ID" value="RUO32781.1"/>
    <property type="molecule type" value="Genomic_DNA"/>
</dbReference>
<accession>A0A432WGB4</accession>
<dbReference type="AlphaFoldDB" id="A0A432WGB4"/>
<evidence type="ECO:0000313" key="11">
    <source>
        <dbReference type="EMBL" id="RUO32781.1"/>
    </source>
</evidence>
<keyword evidence="4" id="KW-0813">Transport</keyword>
<dbReference type="OrthoDB" id="6118198at2"/>
<evidence type="ECO:0000256" key="8">
    <source>
        <dbReference type="ARBA" id="ARBA00022927"/>
    </source>
</evidence>
<evidence type="ECO:0000256" key="7">
    <source>
        <dbReference type="ARBA" id="ARBA00022692"/>
    </source>
</evidence>
<comment type="subcellular location">
    <subcellularLocation>
        <location evidence="1">Cell inner membrane</location>
    </subcellularLocation>
</comment>
<evidence type="ECO:0000256" key="4">
    <source>
        <dbReference type="ARBA" id="ARBA00022448"/>
    </source>
</evidence>
<comment type="caution">
    <text evidence="11">The sequence shown here is derived from an EMBL/GenBank/DDBJ whole genome shotgun (WGS) entry which is preliminary data.</text>
</comment>
<dbReference type="GO" id="GO:0015628">
    <property type="term" value="P:protein secretion by the type II secretion system"/>
    <property type="evidence" value="ECO:0007669"/>
    <property type="project" value="InterPro"/>
</dbReference>
<reference evidence="11 12" key="1">
    <citation type="journal article" date="2011" name="Front. Microbiol.">
        <title>Genomic signatures of strain selection and enhancement in Bacillus atrophaeus var. globigii, a historical biowarfare simulant.</title>
        <authorList>
            <person name="Gibbons H.S."/>
            <person name="Broomall S.M."/>
            <person name="McNew L.A."/>
            <person name="Daligault H."/>
            <person name="Chapman C."/>
            <person name="Bruce D."/>
            <person name="Karavis M."/>
            <person name="Krepps M."/>
            <person name="McGregor P.A."/>
            <person name="Hong C."/>
            <person name="Park K.H."/>
            <person name="Akmal A."/>
            <person name="Feldman A."/>
            <person name="Lin J.S."/>
            <person name="Chang W.E."/>
            <person name="Higgs B.W."/>
            <person name="Demirev P."/>
            <person name="Lindquist J."/>
            <person name="Liem A."/>
            <person name="Fochler E."/>
            <person name="Read T.D."/>
            <person name="Tapia R."/>
            <person name="Johnson S."/>
            <person name="Bishop-Lilly K.A."/>
            <person name="Detter C."/>
            <person name="Han C."/>
            <person name="Sozhamannan S."/>
            <person name="Rosenzweig C.N."/>
            <person name="Skowronski E.W."/>
        </authorList>
    </citation>
    <scope>NUCLEOTIDE SEQUENCE [LARGE SCALE GENOMIC DNA]</scope>
    <source>
        <strain evidence="11 12">GYP-17</strain>
    </source>
</reference>
<evidence type="ECO:0000256" key="1">
    <source>
        <dbReference type="ARBA" id="ARBA00004533"/>
    </source>
</evidence>
<keyword evidence="9" id="KW-0472">Membrane</keyword>
<name>A0A432WGB4_9GAMM</name>
<proteinExistence type="inferred from homology"/>
<protein>
    <recommendedName>
        <fullName evidence="3">Type II secretion system protein N</fullName>
    </recommendedName>
    <alternativeName>
        <fullName evidence="10">General secretion pathway protein N</fullName>
    </alternativeName>
</protein>
<keyword evidence="12" id="KW-1185">Reference proteome</keyword>
<evidence type="ECO:0000256" key="6">
    <source>
        <dbReference type="ARBA" id="ARBA00022519"/>
    </source>
</evidence>
<evidence type="ECO:0000256" key="9">
    <source>
        <dbReference type="ARBA" id="ARBA00023136"/>
    </source>
</evidence>
<dbReference type="Proteomes" id="UP000288405">
    <property type="component" value="Unassembled WGS sequence"/>
</dbReference>
<evidence type="ECO:0000256" key="2">
    <source>
        <dbReference type="ARBA" id="ARBA00007208"/>
    </source>
</evidence>
<keyword evidence="6" id="KW-0997">Cell inner membrane</keyword>
<dbReference type="RefSeq" id="WP_126776908.1">
    <property type="nucleotide sequence ID" value="NZ_PIPM01000006.1"/>
</dbReference>
<dbReference type="GO" id="GO:0005886">
    <property type="term" value="C:plasma membrane"/>
    <property type="evidence" value="ECO:0007669"/>
    <property type="project" value="UniProtKB-SubCell"/>
</dbReference>
<comment type="similarity">
    <text evidence="2">Belongs to the GSP N family.</text>
</comment>
<evidence type="ECO:0000313" key="12">
    <source>
        <dbReference type="Proteomes" id="UP000288405"/>
    </source>
</evidence>
<sequence length="252" mass="27406">MVQYLKKKRVLLPLLGVVYLVALITLMPARVIFAFAPIPENIQVGGVHGTIWNGTITRIRADDVALEGLEWRLHPLELLRLRVGADLRIPATEGNVVSGTARVAASANRVQLNDVRLGGELERLMGLMDFDSPIALRGAITLNIPEFVLGQPVCESLRGDLFGMQVEARLAQGWEALGDYDIALACVEGAIGVTMEPENLLGLSVQGNVSPQSTNLRIGIAPEPGAPRGIQDLLQWLGPGDDQGRRYFNFRL</sequence>
<keyword evidence="8" id="KW-0653">Protein transport</keyword>
<keyword evidence="5" id="KW-1003">Cell membrane</keyword>